<dbReference type="EMBL" id="BQKI01000072">
    <property type="protein sequence ID" value="GJN16572.1"/>
    <property type="molecule type" value="Genomic_DNA"/>
</dbReference>
<dbReference type="Proteomes" id="UP001054889">
    <property type="component" value="Unassembled WGS sequence"/>
</dbReference>
<protein>
    <submittedName>
        <fullName evidence="1">Uncharacterized protein</fullName>
    </submittedName>
</protein>
<reference evidence="1" key="1">
    <citation type="journal article" date="2018" name="DNA Res.">
        <title>Multiple hybrid de novo genome assembly of finger millet, an orphan allotetraploid crop.</title>
        <authorList>
            <person name="Hatakeyama M."/>
            <person name="Aluri S."/>
            <person name="Balachadran M.T."/>
            <person name="Sivarajan S.R."/>
            <person name="Patrignani A."/>
            <person name="Gruter S."/>
            <person name="Poveda L."/>
            <person name="Shimizu-Inatsugi R."/>
            <person name="Baeten J."/>
            <person name="Francoijs K.J."/>
            <person name="Nataraja K.N."/>
            <person name="Reddy Y.A.N."/>
            <person name="Phadnis S."/>
            <person name="Ravikumar R.L."/>
            <person name="Schlapbach R."/>
            <person name="Sreeman S.M."/>
            <person name="Shimizu K.K."/>
        </authorList>
    </citation>
    <scope>NUCLEOTIDE SEQUENCE</scope>
</reference>
<dbReference type="AlphaFoldDB" id="A0AAV5E263"/>
<dbReference type="EMBL" id="BQKI01000072">
    <property type="protein sequence ID" value="GJN16556.1"/>
    <property type="molecule type" value="Genomic_DNA"/>
</dbReference>
<sequence>MDEDGEDAPTPREIERQRRGALRLVRLKWQQQQRMRSRPRRGGASVEARGAKCLAASSNQATDAPASGDGGTLETEVVLRRHLVVVLHM</sequence>
<proteinExistence type="predicted"/>
<gene>
    <name evidence="1" type="primary">gb03558</name>
    <name evidence="2" type="synonym">gb03575</name>
    <name evidence="1" type="ORF">PR202_gb03558</name>
    <name evidence="2" type="ORF">PR202_gb03575</name>
</gene>
<evidence type="ECO:0000313" key="1">
    <source>
        <dbReference type="EMBL" id="GJN16556.1"/>
    </source>
</evidence>
<evidence type="ECO:0000313" key="2">
    <source>
        <dbReference type="EMBL" id="GJN16572.1"/>
    </source>
</evidence>
<accession>A0AAV5E263</accession>
<name>A0AAV5E263_ELECO</name>
<keyword evidence="3" id="KW-1185">Reference proteome</keyword>
<organism evidence="1 3">
    <name type="scientific">Eleusine coracana subsp. coracana</name>
    <dbReference type="NCBI Taxonomy" id="191504"/>
    <lineage>
        <taxon>Eukaryota</taxon>
        <taxon>Viridiplantae</taxon>
        <taxon>Streptophyta</taxon>
        <taxon>Embryophyta</taxon>
        <taxon>Tracheophyta</taxon>
        <taxon>Spermatophyta</taxon>
        <taxon>Magnoliopsida</taxon>
        <taxon>Liliopsida</taxon>
        <taxon>Poales</taxon>
        <taxon>Poaceae</taxon>
        <taxon>PACMAD clade</taxon>
        <taxon>Chloridoideae</taxon>
        <taxon>Cynodonteae</taxon>
        <taxon>Eleusininae</taxon>
        <taxon>Eleusine</taxon>
    </lineage>
</organism>
<reference evidence="1" key="2">
    <citation type="submission" date="2021-12" db="EMBL/GenBank/DDBJ databases">
        <title>Resequencing data analysis of finger millet.</title>
        <authorList>
            <person name="Hatakeyama M."/>
            <person name="Aluri S."/>
            <person name="Balachadran M.T."/>
            <person name="Sivarajan S.R."/>
            <person name="Poveda L."/>
            <person name="Shimizu-Inatsugi R."/>
            <person name="Schlapbach R."/>
            <person name="Sreeman S.M."/>
            <person name="Shimizu K.K."/>
        </authorList>
    </citation>
    <scope>NUCLEOTIDE SEQUENCE</scope>
</reference>
<evidence type="ECO:0000313" key="3">
    <source>
        <dbReference type="Proteomes" id="UP001054889"/>
    </source>
</evidence>
<comment type="caution">
    <text evidence="1">The sequence shown here is derived from an EMBL/GenBank/DDBJ whole genome shotgun (WGS) entry which is preliminary data.</text>
</comment>